<sequence length="66" mass="7708">MQFMLAARAHMYNPNPTRGHDKENSNAFFRLEKERYASVLLLSFDIVADEGYASYLLPVDRIAKWK</sequence>
<dbReference type="EMBL" id="NUBY01000024">
    <property type="protein sequence ID" value="PEQ08776.1"/>
    <property type="molecule type" value="Genomic_DNA"/>
</dbReference>
<protein>
    <submittedName>
        <fullName evidence="1">Uncharacterized protein</fullName>
    </submittedName>
</protein>
<accession>A0A2A8HJ39</accession>
<name>A0A2A8HJ39_9BACI</name>
<gene>
    <name evidence="1" type="ORF">CN585_07025</name>
</gene>
<dbReference type="Proteomes" id="UP000220841">
    <property type="component" value="Unassembled WGS sequence"/>
</dbReference>
<evidence type="ECO:0000313" key="1">
    <source>
        <dbReference type="EMBL" id="PEQ08776.1"/>
    </source>
</evidence>
<dbReference type="AlphaFoldDB" id="A0A2A8HJ39"/>
<reference evidence="1 2" key="1">
    <citation type="submission" date="2017-09" db="EMBL/GenBank/DDBJ databases">
        <title>Large-scale bioinformatics analysis of Bacillus genomes uncovers conserved roles of natural products in bacterial physiology.</title>
        <authorList>
            <consortium name="Agbiome Team Llc"/>
            <person name="Bleich R.M."/>
            <person name="Grubbs K.J."/>
            <person name="Santa Maria K.C."/>
            <person name="Allen S.E."/>
            <person name="Farag S."/>
            <person name="Shank E.A."/>
            <person name="Bowers A."/>
        </authorList>
    </citation>
    <scope>NUCLEOTIDE SEQUENCE [LARGE SCALE GENOMIC DNA]</scope>
    <source>
        <strain evidence="1 2">AFS021349</strain>
    </source>
</reference>
<dbReference type="GO" id="GO:0016491">
    <property type="term" value="F:oxidoreductase activity"/>
    <property type="evidence" value="ECO:0007669"/>
    <property type="project" value="InterPro"/>
</dbReference>
<proteinExistence type="predicted"/>
<comment type="caution">
    <text evidence="1">The sequence shown here is derived from an EMBL/GenBank/DDBJ whole genome shotgun (WGS) entry which is preliminary data.</text>
</comment>
<dbReference type="InterPro" id="IPR000415">
    <property type="entry name" value="Nitroreductase-like"/>
</dbReference>
<evidence type="ECO:0000313" key="2">
    <source>
        <dbReference type="Proteomes" id="UP000220841"/>
    </source>
</evidence>
<dbReference type="SUPFAM" id="SSF55469">
    <property type="entry name" value="FMN-dependent nitroreductase-like"/>
    <property type="match status" value="1"/>
</dbReference>
<organism evidence="1 2">
    <name type="scientific">Bacillus toyonensis</name>
    <dbReference type="NCBI Taxonomy" id="155322"/>
    <lineage>
        <taxon>Bacteria</taxon>
        <taxon>Bacillati</taxon>
        <taxon>Bacillota</taxon>
        <taxon>Bacilli</taxon>
        <taxon>Bacillales</taxon>
        <taxon>Bacillaceae</taxon>
        <taxon>Bacillus</taxon>
        <taxon>Bacillus cereus group</taxon>
    </lineage>
</organism>